<dbReference type="AlphaFoldDB" id="A0AAC8ZN68"/>
<dbReference type="SUPFAM" id="SSF56672">
    <property type="entry name" value="DNA/RNA polymerases"/>
    <property type="match status" value="1"/>
</dbReference>
<dbReference type="RefSeq" id="WP_017376149.1">
    <property type="nucleotide sequence ID" value="NZ_CP012508.1"/>
</dbReference>
<dbReference type="Pfam" id="PF00817">
    <property type="entry name" value="IMS"/>
    <property type="match status" value="1"/>
</dbReference>
<dbReference type="Proteomes" id="UP000029558">
    <property type="component" value="Chromosome"/>
</dbReference>
<dbReference type="PANTHER" id="PTHR11076">
    <property type="entry name" value="DNA REPAIR POLYMERASE UMUC / TRANSFERASE FAMILY MEMBER"/>
    <property type="match status" value="1"/>
</dbReference>
<evidence type="ECO:0000256" key="1">
    <source>
        <dbReference type="ARBA" id="ARBA00010945"/>
    </source>
</evidence>
<dbReference type="GO" id="GO:0005829">
    <property type="term" value="C:cytosol"/>
    <property type="evidence" value="ECO:0007669"/>
    <property type="project" value="TreeGrafter"/>
</dbReference>
<keyword evidence="3" id="KW-0808">Transferase</keyword>
<accession>A0AAC8ZN68</accession>
<reference evidence="3 4" key="1">
    <citation type="journal article" date="2014" name="Genome Announc.">
        <title>Comparative Genome Analysis of Two Isolates of the Fish Pathogen Piscirickettsia salmonis from Different Hosts Reveals Major Differences in Virulence-Associated Secretion Systems.</title>
        <authorList>
            <person name="Bohle H."/>
            <person name="Henriquez P."/>
            <person name="Grothusen H."/>
            <person name="Navas E."/>
            <person name="Sandoval A."/>
            <person name="Bustamante F."/>
            <person name="Bustos P."/>
            <person name="Mancilla M."/>
        </authorList>
    </citation>
    <scope>NUCLEOTIDE SEQUENCE [LARGE SCALE GENOMIC DNA]</scope>
    <source>
        <strain evidence="4">B1-32597</strain>
    </source>
</reference>
<organism evidence="3 4">
    <name type="scientific">Piscirickettsia salmonis</name>
    <dbReference type="NCBI Taxonomy" id="1238"/>
    <lineage>
        <taxon>Bacteria</taxon>
        <taxon>Pseudomonadati</taxon>
        <taxon>Pseudomonadota</taxon>
        <taxon>Gammaproteobacteria</taxon>
        <taxon>Thiotrichales</taxon>
        <taxon>Piscirickettsiaceae</taxon>
        <taxon>Piscirickettsia</taxon>
    </lineage>
</organism>
<dbReference type="EC" id="2.7.7.7" evidence="3"/>
<dbReference type="Gene3D" id="3.30.70.270">
    <property type="match status" value="2"/>
</dbReference>
<dbReference type="GO" id="GO:0003887">
    <property type="term" value="F:DNA-directed DNA polymerase activity"/>
    <property type="evidence" value="ECO:0007669"/>
    <property type="project" value="UniProtKB-EC"/>
</dbReference>
<keyword evidence="3" id="KW-0548">Nucleotidyltransferase</keyword>
<gene>
    <name evidence="3" type="ORF">KU39_145</name>
</gene>
<sequence length="100" mass="10977">MAIYKVASKVIHEIFHQYSDLVEPLSLDEAFLDVSAHQSATKTARQIRSDIYQHLGCGVAANKFLAKIASNINKPNGECVIRPEQVAALMPSLLICHSLS</sequence>
<dbReference type="PROSITE" id="PS50173">
    <property type="entry name" value="UMUC"/>
    <property type="match status" value="1"/>
</dbReference>
<feature type="domain" description="UmuC" evidence="2">
    <location>
        <begin position="1"/>
        <end position="77"/>
    </location>
</feature>
<dbReference type="InterPro" id="IPR050116">
    <property type="entry name" value="DNA_polymerase-Y"/>
</dbReference>
<dbReference type="InterPro" id="IPR001126">
    <property type="entry name" value="UmuC"/>
</dbReference>
<comment type="similarity">
    <text evidence="1">Belongs to the DNA polymerase type-Y family.</text>
</comment>
<name>A0AAC8ZN68_PISSA</name>
<dbReference type="PANTHER" id="PTHR11076:SF33">
    <property type="entry name" value="DNA POLYMERASE KAPPA"/>
    <property type="match status" value="1"/>
</dbReference>
<dbReference type="InterPro" id="IPR043128">
    <property type="entry name" value="Rev_trsase/Diguanyl_cyclase"/>
</dbReference>
<proteinExistence type="inferred from homology"/>
<evidence type="ECO:0000313" key="3">
    <source>
        <dbReference type="EMBL" id="ALB21331.1"/>
    </source>
</evidence>
<dbReference type="InterPro" id="IPR043502">
    <property type="entry name" value="DNA/RNA_pol_sf"/>
</dbReference>
<evidence type="ECO:0000313" key="4">
    <source>
        <dbReference type="Proteomes" id="UP000029558"/>
    </source>
</evidence>
<protein>
    <submittedName>
        <fullName evidence="3">UmuC</fullName>
        <ecNumber evidence="3">2.7.7.7</ecNumber>
    </submittedName>
</protein>
<dbReference type="GO" id="GO:0009432">
    <property type="term" value="P:SOS response"/>
    <property type="evidence" value="ECO:0007669"/>
    <property type="project" value="TreeGrafter"/>
</dbReference>
<dbReference type="EMBL" id="CP012508">
    <property type="protein sequence ID" value="ALB21331.1"/>
    <property type="molecule type" value="Genomic_DNA"/>
</dbReference>
<evidence type="ECO:0000259" key="2">
    <source>
        <dbReference type="PROSITE" id="PS50173"/>
    </source>
</evidence>
<dbReference type="GO" id="GO:0006281">
    <property type="term" value="P:DNA repair"/>
    <property type="evidence" value="ECO:0007669"/>
    <property type="project" value="InterPro"/>
</dbReference>
<dbReference type="GO" id="GO:0042276">
    <property type="term" value="P:error-prone translesion synthesis"/>
    <property type="evidence" value="ECO:0007669"/>
    <property type="project" value="TreeGrafter"/>
</dbReference>